<name>A0ABQ3NB61_9BACI</name>
<evidence type="ECO:0000313" key="8">
    <source>
        <dbReference type="Proteomes" id="UP000637074"/>
    </source>
</evidence>
<reference evidence="7 8" key="1">
    <citation type="journal article" date="2022" name="Int. J. Syst. Evol. Microbiol.">
        <title>Neobacillus kokaensis sp. nov., isolated from soil.</title>
        <authorList>
            <person name="Yuki K."/>
            <person name="Matsubara H."/>
            <person name="Yamaguchi S."/>
        </authorList>
    </citation>
    <scope>NUCLEOTIDE SEQUENCE [LARGE SCALE GENOMIC DNA]</scope>
    <source>
        <strain evidence="7 8">LOB 377</strain>
    </source>
</reference>
<dbReference type="EMBL" id="BNDS01000035">
    <property type="protein sequence ID" value="GHI01151.1"/>
    <property type="molecule type" value="Genomic_DNA"/>
</dbReference>
<keyword evidence="7" id="KW-0808">Transferase</keyword>
<proteinExistence type="inferred from homology"/>
<dbReference type="PANTHER" id="PTHR21152:SF40">
    <property type="entry name" value="ALANINE--GLYOXYLATE AMINOTRANSFERASE"/>
    <property type="match status" value="1"/>
</dbReference>
<dbReference type="InterPro" id="IPR024169">
    <property type="entry name" value="SP_NH2Trfase/AEP_transaminase"/>
</dbReference>
<dbReference type="Proteomes" id="UP000637074">
    <property type="component" value="Unassembled WGS sequence"/>
</dbReference>
<evidence type="ECO:0000256" key="2">
    <source>
        <dbReference type="ARBA" id="ARBA00009236"/>
    </source>
</evidence>
<keyword evidence="7" id="KW-0032">Aminotransferase</keyword>
<comment type="caution">
    <text evidence="7">The sequence shown here is derived from an EMBL/GenBank/DDBJ whole genome shotgun (WGS) entry which is preliminary data.</text>
</comment>
<evidence type="ECO:0000256" key="5">
    <source>
        <dbReference type="RuleBase" id="RU004504"/>
    </source>
</evidence>
<dbReference type="InterPro" id="IPR015424">
    <property type="entry name" value="PyrdxlP-dep_Trfase"/>
</dbReference>
<dbReference type="Gene3D" id="3.40.640.10">
    <property type="entry name" value="Type I PLP-dependent aspartate aminotransferase-like (Major domain)"/>
    <property type="match status" value="1"/>
</dbReference>
<dbReference type="GO" id="GO:0008483">
    <property type="term" value="F:transaminase activity"/>
    <property type="evidence" value="ECO:0007669"/>
    <property type="project" value="UniProtKB-KW"/>
</dbReference>
<dbReference type="RefSeq" id="WP_191276810.1">
    <property type="nucleotide sequence ID" value="NZ_BNDS01000035.1"/>
</dbReference>
<dbReference type="InterPro" id="IPR000192">
    <property type="entry name" value="Aminotrans_V_dom"/>
</dbReference>
<dbReference type="InterPro" id="IPR015421">
    <property type="entry name" value="PyrdxlP-dep_Trfase_major"/>
</dbReference>
<keyword evidence="8" id="KW-1185">Reference proteome</keyword>
<evidence type="ECO:0000256" key="1">
    <source>
        <dbReference type="ARBA" id="ARBA00001933"/>
    </source>
</evidence>
<dbReference type="Gene3D" id="3.90.1150.10">
    <property type="entry name" value="Aspartate Aminotransferase, domain 1"/>
    <property type="match status" value="1"/>
</dbReference>
<accession>A0ABQ3NB61</accession>
<sequence length="385" mass="42144">MYSNILRHPGPTPIPKKVQLAMNRDMMSHRSKEFVHLYRETTNRVKPIFGTKQEILLIPSGGTAALEAAAVNSVTAGEEVVVITVGAFGNYFVSICEKYGFHVHKLEKPWGEACTAEELAEFLKPLSNIKAVFATYNETSTGILNPIEQLAKVVRAQTDALFIVDGVSCLGGAPAEMDKWGVDILVTGSQKAMMLPPGLALLSISDRSWKVIEENKAPSYYLNLLSYREWAEKGMTPNTPAVSLIYGLSAVCDLIEEEGGFSETVARHELMKNMVRESMKALSIGLLTLDEYASPTITAILTPEGLDTGAFLGHLKKKYHLDFAGGLGHLQSKMFRFGHMGYCFPSDVLQAVSLLEAGLQDFNYEFNAGAGVLAAQKVFLEAQKK</sequence>
<evidence type="ECO:0000256" key="3">
    <source>
        <dbReference type="ARBA" id="ARBA00022898"/>
    </source>
</evidence>
<dbReference type="PANTHER" id="PTHR21152">
    <property type="entry name" value="AMINOTRANSFERASE CLASS V"/>
    <property type="match status" value="1"/>
</dbReference>
<evidence type="ECO:0000259" key="6">
    <source>
        <dbReference type="Pfam" id="PF00266"/>
    </source>
</evidence>
<dbReference type="InterPro" id="IPR020578">
    <property type="entry name" value="Aminotrans_V_PyrdxlP_BS"/>
</dbReference>
<evidence type="ECO:0000313" key="7">
    <source>
        <dbReference type="EMBL" id="GHI01151.1"/>
    </source>
</evidence>
<dbReference type="PROSITE" id="PS00595">
    <property type="entry name" value="AA_TRANSFER_CLASS_5"/>
    <property type="match status" value="1"/>
</dbReference>
<protein>
    <submittedName>
        <fullName evidence="7">Serine-pyruvate aminotransferase</fullName>
    </submittedName>
</protein>
<gene>
    <name evidence="7" type="ORF">AM1BK_46930</name>
</gene>
<organism evidence="7 8">
    <name type="scientific">Neobacillus kokaensis</name>
    <dbReference type="NCBI Taxonomy" id="2759023"/>
    <lineage>
        <taxon>Bacteria</taxon>
        <taxon>Bacillati</taxon>
        <taxon>Bacillota</taxon>
        <taxon>Bacilli</taxon>
        <taxon>Bacillales</taxon>
        <taxon>Bacillaceae</taxon>
        <taxon>Neobacillus</taxon>
    </lineage>
</organism>
<comment type="cofactor">
    <cofactor evidence="1 5">
        <name>pyridoxal 5'-phosphate</name>
        <dbReference type="ChEBI" id="CHEBI:597326"/>
    </cofactor>
</comment>
<keyword evidence="3" id="KW-0663">Pyridoxal phosphate</keyword>
<dbReference type="SUPFAM" id="SSF53383">
    <property type="entry name" value="PLP-dependent transferases"/>
    <property type="match status" value="1"/>
</dbReference>
<feature type="domain" description="Aminotransferase class V" evidence="6">
    <location>
        <begin position="24"/>
        <end position="284"/>
    </location>
</feature>
<evidence type="ECO:0000256" key="4">
    <source>
        <dbReference type="RuleBase" id="RU004075"/>
    </source>
</evidence>
<dbReference type="Pfam" id="PF00266">
    <property type="entry name" value="Aminotran_5"/>
    <property type="match status" value="1"/>
</dbReference>
<dbReference type="PIRSF" id="PIRSF000524">
    <property type="entry name" value="SPT"/>
    <property type="match status" value="1"/>
</dbReference>
<dbReference type="InterPro" id="IPR015422">
    <property type="entry name" value="PyrdxlP-dep_Trfase_small"/>
</dbReference>
<comment type="similarity">
    <text evidence="2 4">Belongs to the class-V pyridoxal-phosphate-dependent aminotransferase family.</text>
</comment>